<feature type="compositionally biased region" description="Basic and acidic residues" evidence="1">
    <location>
        <begin position="318"/>
        <end position="339"/>
    </location>
</feature>
<evidence type="ECO:0000256" key="1">
    <source>
        <dbReference type="SAM" id="MobiDB-lite"/>
    </source>
</evidence>
<reference evidence="2" key="1">
    <citation type="submission" date="2018-03" db="EMBL/GenBank/DDBJ databases">
        <authorList>
            <person name="Guldener U."/>
        </authorList>
    </citation>
    <scope>NUCLEOTIDE SEQUENCE</scope>
</reference>
<keyword evidence="3" id="KW-1185">Reference proteome</keyword>
<feature type="region of interest" description="Disordered" evidence="1">
    <location>
        <begin position="113"/>
        <end position="157"/>
    </location>
</feature>
<evidence type="ECO:0000313" key="3">
    <source>
        <dbReference type="Proteomes" id="UP001187682"/>
    </source>
</evidence>
<name>A0AAE8MRB4_9PEZI</name>
<dbReference type="Proteomes" id="UP001187682">
    <property type="component" value="Unassembled WGS sequence"/>
</dbReference>
<feature type="compositionally biased region" description="Acidic residues" evidence="1">
    <location>
        <begin position="240"/>
        <end position="252"/>
    </location>
</feature>
<feature type="compositionally biased region" description="Polar residues" evidence="1">
    <location>
        <begin position="281"/>
        <end position="292"/>
    </location>
</feature>
<dbReference type="EMBL" id="ONZQ02000001">
    <property type="protein sequence ID" value="SPN97245.1"/>
    <property type="molecule type" value="Genomic_DNA"/>
</dbReference>
<proteinExistence type="predicted"/>
<dbReference type="AlphaFoldDB" id="A0AAE8MRB4"/>
<evidence type="ECO:0000313" key="2">
    <source>
        <dbReference type="EMBL" id="SPN97245.1"/>
    </source>
</evidence>
<organism evidence="2 3">
    <name type="scientific">Cephalotrichum gorgonifer</name>
    <dbReference type="NCBI Taxonomy" id="2041049"/>
    <lineage>
        <taxon>Eukaryota</taxon>
        <taxon>Fungi</taxon>
        <taxon>Dikarya</taxon>
        <taxon>Ascomycota</taxon>
        <taxon>Pezizomycotina</taxon>
        <taxon>Sordariomycetes</taxon>
        <taxon>Hypocreomycetidae</taxon>
        <taxon>Microascales</taxon>
        <taxon>Microascaceae</taxon>
        <taxon>Cephalotrichum</taxon>
    </lineage>
</organism>
<feature type="compositionally biased region" description="Basic and acidic residues" evidence="1">
    <location>
        <begin position="352"/>
        <end position="372"/>
    </location>
</feature>
<accession>A0AAE8MRB4</accession>
<gene>
    <name evidence="2" type="ORF">DNG_00759</name>
</gene>
<feature type="compositionally biased region" description="Basic residues" evidence="1">
    <location>
        <begin position="265"/>
        <end position="276"/>
    </location>
</feature>
<feature type="region of interest" description="Disordered" evidence="1">
    <location>
        <begin position="183"/>
        <end position="433"/>
    </location>
</feature>
<sequence>MAFLEDPRLRQRWNQISQNAEAATENAAAGIWSFQHNYINPCLASLGESVDNCASICIGDREERARKRRERDMIRGGAEYSFDFYDDWYQEEEPGLLGGWSYDDWDRLLVGSGSSRRGGGEVTDQPRRKRGMSYGTRGARRKPAAQDDPTVIPSTQPIGFLGKLPWKIGGTLRYKPSAADLQEHPGHHEQLGENAPLLGDDGDDNYFGVHSAPPRGRSGTTGSGGTSDSYRSRGDLFPSDGEEDAVPLDDEFTLPPERADDRSSHKTRSGKGKRPAGSRPISRTVSRTTVASGHTGYSGRSRKSADSINGSLPTPSMEDLHLEEERVAREEDGEVERKRAAAAQLAQKKGLKKEINPDEDTKREPLPVHEVDDSAEDPPPVGGGDFSEEAKLSATLPGTDEEPLGDTRHEAPLKGATLPTDEEFVPARLPMFR</sequence>
<comment type="caution">
    <text evidence="2">The sequence shown here is derived from an EMBL/GenBank/DDBJ whole genome shotgun (WGS) entry which is preliminary data.</text>
</comment>
<protein>
    <submittedName>
        <fullName evidence="2">Uncharacterized protein</fullName>
    </submittedName>
</protein>